<dbReference type="EMBL" id="QZDH01000033">
    <property type="protein sequence ID" value="RJL50217.1"/>
    <property type="molecule type" value="Genomic_DNA"/>
</dbReference>
<comment type="caution">
    <text evidence="2">The sequence shown here is derived from an EMBL/GenBank/DDBJ whole genome shotgun (WGS) entry which is preliminary data.</text>
</comment>
<organism evidence="2 3">
    <name type="scientific">Pectobacterium carotovorum</name>
    <name type="common">Erwinia carotovora</name>
    <dbReference type="NCBI Taxonomy" id="554"/>
    <lineage>
        <taxon>Bacteria</taxon>
        <taxon>Pseudomonadati</taxon>
        <taxon>Pseudomonadota</taxon>
        <taxon>Gammaproteobacteria</taxon>
        <taxon>Enterobacterales</taxon>
        <taxon>Pectobacteriaceae</taxon>
        <taxon>Pectobacterium</taxon>
    </lineage>
</organism>
<evidence type="ECO:0000313" key="3">
    <source>
        <dbReference type="Proteomes" id="UP000283655"/>
    </source>
</evidence>
<name>A0A419AUA4_PECCA</name>
<gene>
    <name evidence="2" type="ORF">D5071_14475</name>
</gene>
<protein>
    <submittedName>
        <fullName evidence="2">DUF2726 domain-containing protein</fullName>
    </submittedName>
</protein>
<dbReference type="InterPro" id="IPR024402">
    <property type="entry name" value="DUF2726"/>
</dbReference>
<evidence type="ECO:0000313" key="2">
    <source>
        <dbReference type="EMBL" id="RJL50217.1"/>
    </source>
</evidence>
<evidence type="ECO:0000259" key="1">
    <source>
        <dbReference type="Pfam" id="PF10881"/>
    </source>
</evidence>
<feature type="domain" description="DUF2726" evidence="1">
    <location>
        <begin position="77"/>
        <end position="188"/>
    </location>
</feature>
<proteinExistence type="predicted"/>
<reference evidence="2 3" key="1">
    <citation type="submission" date="2018-09" db="EMBL/GenBank/DDBJ databases">
        <title>Phylogenetic diversity of Pectobacterium and Dickeya strains causing blackleg disease of potato in Morocco.</title>
        <authorList>
            <person name="Oulghazi S."/>
            <person name="Moumni M."/>
            <person name="Faure D."/>
        </authorList>
    </citation>
    <scope>NUCLEOTIDE SEQUENCE [LARGE SCALE GENOMIC DNA]</scope>
    <source>
        <strain evidence="2 3">S1.15.11.2D</strain>
    </source>
</reference>
<dbReference type="AlphaFoldDB" id="A0A419AUA4"/>
<sequence length="201" mass="23534">MELITIVFLIIIFVLWLLKKHPNNKGKKIPPTFKEDGNIEYRDLSVFDTTPKKWETRDSLFWGVINSGACVNKKSYFLTGYERKFYENLTVWHGDYCYIHCQVSLGQLTTIPKGMLSDEEYRRFSAIVNNMALDYVFVSKKTNKVVCVIELDDATHQRENRIERDKKLNKILSLAKIGFLRVPVGNIDNKPDIWKERDSIH</sequence>
<dbReference type="Proteomes" id="UP000283655">
    <property type="component" value="Unassembled WGS sequence"/>
</dbReference>
<accession>A0A419AUA4</accession>
<dbReference type="RefSeq" id="WP_119874194.1">
    <property type="nucleotide sequence ID" value="NZ_QZDH01000033.1"/>
</dbReference>
<dbReference type="Pfam" id="PF10881">
    <property type="entry name" value="DUF2726"/>
    <property type="match status" value="1"/>
</dbReference>